<evidence type="ECO:0000256" key="2">
    <source>
        <dbReference type="ARBA" id="ARBA00009070"/>
    </source>
</evidence>
<evidence type="ECO:0000256" key="7">
    <source>
        <dbReference type="ARBA" id="ARBA00035190"/>
    </source>
</evidence>
<dbReference type="EMBL" id="LNIX01000004">
    <property type="protein sequence ID" value="OXA56287.1"/>
    <property type="molecule type" value="Genomic_DNA"/>
</dbReference>
<reference evidence="11 12" key="1">
    <citation type="submission" date="2015-12" db="EMBL/GenBank/DDBJ databases">
        <title>The genome of Folsomia candida.</title>
        <authorList>
            <person name="Faddeeva A."/>
            <person name="Derks M.F."/>
            <person name="Anvar Y."/>
            <person name="Smit S."/>
            <person name="Van Straalen N."/>
            <person name="Roelofs D."/>
        </authorList>
    </citation>
    <scope>NUCLEOTIDE SEQUENCE [LARGE SCALE GENOMIC DNA]</scope>
    <source>
        <strain evidence="11 12">VU population</strain>
        <tissue evidence="11">Whole body</tissue>
    </source>
</reference>
<dbReference type="InterPro" id="IPR033650">
    <property type="entry name" value="Ribosomal_mL46_NUDIX"/>
</dbReference>
<keyword evidence="3" id="KW-0809">Transit peptide</keyword>
<evidence type="ECO:0000313" key="12">
    <source>
        <dbReference type="Proteomes" id="UP000198287"/>
    </source>
</evidence>
<evidence type="ECO:0000256" key="8">
    <source>
        <dbReference type="ARBA" id="ARBA00035534"/>
    </source>
</evidence>
<accession>A0A226EGL8</accession>
<dbReference type="OMA" id="EKWDLYA"/>
<keyword evidence="6" id="KW-0687">Ribonucleoprotein</keyword>
<dbReference type="InterPro" id="IPR021757">
    <property type="entry name" value="Ribosomal_mL46_N"/>
</dbReference>
<dbReference type="GO" id="GO:0005743">
    <property type="term" value="C:mitochondrial inner membrane"/>
    <property type="evidence" value="ECO:0007669"/>
    <property type="project" value="UniProtKB-ARBA"/>
</dbReference>
<evidence type="ECO:0000256" key="3">
    <source>
        <dbReference type="ARBA" id="ARBA00022946"/>
    </source>
</evidence>
<keyword evidence="4" id="KW-0689">Ribosomal protein</keyword>
<comment type="similarity">
    <text evidence="2">Belongs to the mitochondrion-specific ribosomal protein mL46 family.</text>
</comment>
<dbReference type="PANTHER" id="PTHR13124">
    <property type="entry name" value="39S RIBOSOMAL PROTEIN L46, MITOCHONDRIAL PRECURSOR-RELATED"/>
    <property type="match status" value="1"/>
</dbReference>
<evidence type="ECO:0000256" key="4">
    <source>
        <dbReference type="ARBA" id="ARBA00022980"/>
    </source>
</evidence>
<keyword evidence="5" id="KW-0496">Mitochondrion</keyword>
<gene>
    <name evidence="11" type="ORF">Fcan01_09327</name>
</gene>
<dbReference type="InterPro" id="IPR015797">
    <property type="entry name" value="NUDIX_hydrolase-like_dom_sf"/>
</dbReference>
<comment type="caution">
    <text evidence="11">The sequence shown here is derived from an EMBL/GenBank/DDBJ whole genome shotgun (WGS) entry which is preliminary data.</text>
</comment>
<dbReference type="Pfam" id="PF11788">
    <property type="entry name" value="MRP-L46"/>
    <property type="match status" value="1"/>
</dbReference>
<evidence type="ECO:0000259" key="10">
    <source>
        <dbReference type="Pfam" id="PF11788"/>
    </source>
</evidence>
<dbReference type="PANTHER" id="PTHR13124:SF12">
    <property type="entry name" value="LARGE RIBOSOMAL SUBUNIT PROTEIN ML46"/>
    <property type="match status" value="1"/>
</dbReference>
<dbReference type="FunFam" id="3.90.79.10:FF:000018">
    <property type="entry name" value="39S ribosomal protein L46, mitochondrial"/>
    <property type="match status" value="1"/>
</dbReference>
<proteinExistence type="inferred from homology"/>
<evidence type="ECO:0000256" key="6">
    <source>
        <dbReference type="ARBA" id="ARBA00023274"/>
    </source>
</evidence>
<dbReference type="InterPro" id="IPR040008">
    <property type="entry name" value="Ribosomal_mL46"/>
</dbReference>
<evidence type="ECO:0000256" key="9">
    <source>
        <dbReference type="SAM" id="MobiDB-lite"/>
    </source>
</evidence>
<feature type="region of interest" description="Disordered" evidence="9">
    <location>
        <begin position="32"/>
        <end position="51"/>
    </location>
</feature>
<comment type="subcellular location">
    <subcellularLocation>
        <location evidence="1">Mitochondrion</location>
    </subcellularLocation>
</comment>
<dbReference type="Proteomes" id="UP000198287">
    <property type="component" value="Unassembled WGS sequence"/>
</dbReference>
<dbReference type="GO" id="GO:0005762">
    <property type="term" value="C:mitochondrial large ribosomal subunit"/>
    <property type="evidence" value="ECO:0007669"/>
    <property type="project" value="TreeGrafter"/>
</dbReference>
<organism evidence="11 12">
    <name type="scientific">Folsomia candida</name>
    <name type="common">Springtail</name>
    <dbReference type="NCBI Taxonomy" id="158441"/>
    <lineage>
        <taxon>Eukaryota</taxon>
        <taxon>Metazoa</taxon>
        <taxon>Ecdysozoa</taxon>
        <taxon>Arthropoda</taxon>
        <taxon>Hexapoda</taxon>
        <taxon>Collembola</taxon>
        <taxon>Entomobryomorpha</taxon>
        <taxon>Isotomoidea</taxon>
        <taxon>Isotomidae</taxon>
        <taxon>Proisotominae</taxon>
        <taxon>Folsomia</taxon>
    </lineage>
</organism>
<evidence type="ECO:0000256" key="1">
    <source>
        <dbReference type="ARBA" id="ARBA00004173"/>
    </source>
</evidence>
<sequence>MSLTVRTFSCYLLRKSSRQLSSRFLSTSSISSQSQFSSPSKSQLSNQQSSLPPLAPEKWDLYAGVVLERKPVLTPEMTPLEKEYSTLLSKYEFELSKKSSHEVRKEKDSKTIEKIKSGEIDVDQAASITAQDEEDLWLAELNQFKFSSRKTDADKNNDQKSLQRALDSHLLLLIEQKLGNDYKWICPQGIWRDGETMRQTADRVLKEVCPEIKAKVLGNAPWGFYKYKYPKRSVTSQHLSSVGAKIFFFKAQVISGEIQNKTKSKDKTTEYKDLAWLTREELISKLQPEYHKQISEFLIDEEN</sequence>
<dbReference type="SUPFAM" id="SSF55811">
    <property type="entry name" value="Nudix"/>
    <property type="match status" value="1"/>
</dbReference>
<evidence type="ECO:0000256" key="5">
    <source>
        <dbReference type="ARBA" id="ARBA00023128"/>
    </source>
</evidence>
<dbReference type="GO" id="GO:0003735">
    <property type="term" value="F:structural constituent of ribosome"/>
    <property type="evidence" value="ECO:0007669"/>
    <property type="project" value="InterPro"/>
</dbReference>
<name>A0A226EGL8_FOLCA</name>
<evidence type="ECO:0000313" key="11">
    <source>
        <dbReference type="EMBL" id="OXA56287.1"/>
    </source>
</evidence>
<dbReference type="AlphaFoldDB" id="A0A226EGL8"/>
<dbReference type="STRING" id="158441.A0A226EGL8"/>
<protein>
    <recommendedName>
        <fullName evidence="7">Large ribosomal subunit protein mL46</fullName>
    </recommendedName>
    <alternativeName>
        <fullName evidence="8">39S ribosomal protein L46, mitochondrial</fullName>
    </alternativeName>
</protein>
<dbReference type="Gene3D" id="3.90.79.10">
    <property type="entry name" value="Nucleoside Triphosphate Pyrophosphohydrolase"/>
    <property type="match status" value="1"/>
</dbReference>
<feature type="domain" description="Large ribosomal subunit protein mL46 N-terminal" evidence="10">
    <location>
        <begin position="59"/>
        <end position="155"/>
    </location>
</feature>
<keyword evidence="12" id="KW-1185">Reference proteome</keyword>
<dbReference type="CDD" id="cd04661">
    <property type="entry name" value="NUDIX_MRP_L46"/>
    <property type="match status" value="1"/>
</dbReference>